<dbReference type="GeneID" id="16194054"/>
<name>R4T983_9CAUD</name>
<evidence type="ECO:0000313" key="2">
    <source>
        <dbReference type="Proteomes" id="UP000202786"/>
    </source>
</evidence>
<gene>
    <name evidence="1" type="primary">168</name>
    <name evidence="1" type="ORF">HGTV1_168</name>
</gene>
<keyword evidence="2" id="KW-1185">Reference proteome</keyword>
<evidence type="ECO:0000313" key="1">
    <source>
        <dbReference type="EMBL" id="AGM11465.1"/>
    </source>
</evidence>
<organism evidence="1 2">
    <name type="scientific">Halogranum tailed virus 1</name>
    <dbReference type="NCBI Taxonomy" id="1273749"/>
    <lineage>
        <taxon>Viruses</taxon>
        <taxon>Duplodnaviria</taxon>
        <taxon>Heunggongvirae</taxon>
        <taxon>Uroviricota</taxon>
        <taxon>Caudoviricetes</taxon>
        <taxon>Thumleimavirales</taxon>
        <taxon>Halomagnusviridae</taxon>
        <taxon>Hagravirus</taxon>
        <taxon>Hagravirus capitaneum</taxon>
        <taxon>Hagravirus HGTV1</taxon>
    </lineage>
</organism>
<protein>
    <submittedName>
        <fullName evidence="1">Uncharacterized protein</fullName>
    </submittedName>
</protein>
<reference evidence="1 2" key="1">
    <citation type="submission" date="2012-12" db="EMBL/GenBank/DDBJ databases">
        <authorList>
            <person name="Sencilo A."/>
            <person name="Jacobs-Sera D."/>
            <person name="Russell D.A."/>
            <person name="Ko C."/>
            <person name="Atanasova N."/>
            <person name="Osterlund E."/>
            <person name="Oksanen H.M."/>
            <person name="Bamford D.H."/>
            <person name="Hatfull G.F."/>
            <person name="Roine E."/>
            <person name="Hendrix R.W."/>
        </authorList>
    </citation>
    <scope>NUCLEOTIDE SEQUENCE [LARGE SCALE GENOMIC DNA]</scope>
</reference>
<sequence>MGLLTKLLGKKWTRGWMRLDGSRKWERLETHHGYKKVGTADDGNPVIAKYQIHEYYNSSTDETQFSGFKTGEMKYDESEAASGKLDGTIELFIMGVAGSEYKPLSDFPDDTVIR</sequence>
<dbReference type="RefSeq" id="YP_008059343.1">
    <property type="nucleotide sequence ID" value="NC_021328.1"/>
</dbReference>
<dbReference type="Proteomes" id="UP000202786">
    <property type="component" value="Segment"/>
</dbReference>
<proteinExistence type="predicted"/>
<accession>R4T983</accession>
<dbReference type="KEGG" id="vg:16194054"/>
<dbReference type="EMBL" id="KC292026">
    <property type="protein sequence ID" value="AGM11465.1"/>
    <property type="molecule type" value="Genomic_DNA"/>
</dbReference>